<dbReference type="SUPFAM" id="SSF111369">
    <property type="entry name" value="HlyD-like secretion proteins"/>
    <property type="match status" value="1"/>
</dbReference>
<reference evidence="6" key="1">
    <citation type="submission" date="2012-06" db="EMBL/GenBank/DDBJ databases">
        <title>Genome analysis of multiple Granulibacter bethesdensis isolates demonstrates substantial genome diversity.</title>
        <authorList>
            <person name="Greenberg D.E."/>
            <person name="Porcella S.F."/>
            <person name="Zarember K."/>
            <person name="Zelazny A.M."/>
            <person name="Bruno D."/>
            <person name="Martens C."/>
            <person name="Barbian K.D."/>
            <person name="Jaske E."/>
            <person name="Holland S.M."/>
        </authorList>
    </citation>
    <scope>NUCLEOTIDE SEQUENCE [LARGE SCALE GENOMIC DNA]</scope>
    <source>
        <strain evidence="6">CGDNIH3</strain>
    </source>
</reference>
<feature type="domain" description="CusB-like beta-barrel" evidence="3">
    <location>
        <begin position="231"/>
        <end position="302"/>
    </location>
</feature>
<dbReference type="GeneID" id="69744482"/>
<dbReference type="EMBL" id="CP003181">
    <property type="protein sequence ID" value="AHJ61982.1"/>
    <property type="molecule type" value="Genomic_DNA"/>
</dbReference>
<dbReference type="InterPro" id="IPR006143">
    <property type="entry name" value="RND_pump_MFP"/>
</dbReference>
<evidence type="ECO:0000256" key="2">
    <source>
        <dbReference type="SAM" id="MobiDB-lite"/>
    </source>
</evidence>
<dbReference type="GO" id="GO:1990281">
    <property type="term" value="C:efflux pump complex"/>
    <property type="evidence" value="ECO:0007669"/>
    <property type="project" value="TreeGrafter"/>
</dbReference>
<dbReference type="Pfam" id="PF25973">
    <property type="entry name" value="BSH_CzcB"/>
    <property type="match status" value="1"/>
</dbReference>
<dbReference type="Pfam" id="PF25954">
    <property type="entry name" value="Beta-barrel_RND_2"/>
    <property type="match status" value="1"/>
</dbReference>
<comment type="similarity">
    <text evidence="1">Belongs to the membrane fusion protein (MFP) (TC 8.A.1) family.</text>
</comment>
<dbReference type="GO" id="GO:0015562">
    <property type="term" value="F:efflux transmembrane transporter activity"/>
    <property type="evidence" value="ECO:0007669"/>
    <property type="project" value="TreeGrafter"/>
</dbReference>
<evidence type="ECO:0000256" key="1">
    <source>
        <dbReference type="ARBA" id="ARBA00009477"/>
    </source>
</evidence>
<dbReference type="Gene3D" id="1.10.287.470">
    <property type="entry name" value="Helix hairpin bin"/>
    <property type="match status" value="1"/>
</dbReference>
<sequence>MKIRLPYVIVLLGGCALGVYAFTLFKEQVTKVSSLKDETDYNAVPDVTVVKPKLASNQKKLTLPGTLDAWYQAKIYPQATGYVKMWYKDYGAVVKAGDVLAEINTPMLDAEYNQAKADYEAKVAKYNLAKISAERWHNMQKANAVSGQSVSVADANLQSGYAEMQASAHTVAKYEALERFKTIVAPFDGVVTARNINVGDYVRSGTGEHGEEDEATQMFTVSDMHKMRLFVSVPQNFAAILQPGMTANITLPQDPGKVYKADFLTIARSFNSDTRTAITEFVLDNPDHALWPGTFASVNFTAPVPYKSFEIPTATLVFEEPGLQVAVIDKNNHVHFKNIKVGTMADTSTTVTEGVKEDDVLIKNPPADLLEGQTVRITKPMNGYEGNNSPADEEVSEE</sequence>
<dbReference type="RefSeq" id="WP_025285805.1">
    <property type="nucleotide sequence ID" value="NZ_CP003181.2"/>
</dbReference>
<dbReference type="Gene3D" id="2.40.420.20">
    <property type="match status" value="1"/>
</dbReference>
<protein>
    <submittedName>
        <fullName evidence="5">Acriflavin resistance periplasmic protein</fullName>
    </submittedName>
</protein>
<dbReference type="PROSITE" id="PS51257">
    <property type="entry name" value="PROKAR_LIPOPROTEIN"/>
    <property type="match status" value="1"/>
</dbReference>
<name>A0AAN0RBY6_9PROT</name>
<accession>A0AAN0RBY6</accession>
<dbReference type="NCBIfam" id="TIGR01730">
    <property type="entry name" value="RND_mfp"/>
    <property type="match status" value="1"/>
</dbReference>
<organism evidence="5 6">
    <name type="scientific">Granulibacter bethesdensis</name>
    <dbReference type="NCBI Taxonomy" id="364410"/>
    <lineage>
        <taxon>Bacteria</taxon>
        <taxon>Pseudomonadati</taxon>
        <taxon>Pseudomonadota</taxon>
        <taxon>Alphaproteobacteria</taxon>
        <taxon>Acetobacterales</taxon>
        <taxon>Acetobacteraceae</taxon>
        <taxon>Granulibacter</taxon>
    </lineage>
</organism>
<dbReference type="AlphaFoldDB" id="A0AAN0RBY6"/>
<dbReference type="PANTHER" id="PTHR30469:SF37">
    <property type="entry name" value="RAGD PROTEIN"/>
    <property type="match status" value="1"/>
</dbReference>
<evidence type="ECO:0000313" key="5">
    <source>
        <dbReference type="EMBL" id="AHJ61982.1"/>
    </source>
</evidence>
<evidence type="ECO:0000259" key="4">
    <source>
        <dbReference type="Pfam" id="PF25973"/>
    </source>
</evidence>
<gene>
    <name evidence="5" type="ORF">GbCGDNIH3_0230</name>
</gene>
<dbReference type="KEGG" id="gbc:GbCGDNIH3_0230"/>
<dbReference type="Gene3D" id="2.40.50.100">
    <property type="match status" value="1"/>
</dbReference>
<proteinExistence type="inferred from homology"/>
<feature type="region of interest" description="Disordered" evidence="2">
    <location>
        <begin position="379"/>
        <end position="398"/>
    </location>
</feature>
<dbReference type="Gene3D" id="2.40.30.170">
    <property type="match status" value="1"/>
</dbReference>
<evidence type="ECO:0000313" key="6">
    <source>
        <dbReference type="Proteomes" id="UP000019438"/>
    </source>
</evidence>
<dbReference type="InterPro" id="IPR058792">
    <property type="entry name" value="Beta-barrel_RND_2"/>
</dbReference>
<dbReference type="Proteomes" id="UP000019438">
    <property type="component" value="Chromosome"/>
</dbReference>
<dbReference type="InterPro" id="IPR058647">
    <property type="entry name" value="BSH_CzcB-like"/>
</dbReference>
<dbReference type="PANTHER" id="PTHR30469">
    <property type="entry name" value="MULTIDRUG RESISTANCE PROTEIN MDTA"/>
    <property type="match status" value="1"/>
</dbReference>
<feature type="domain" description="CzcB-like barrel-sandwich hybrid" evidence="4">
    <location>
        <begin position="73"/>
        <end position="204"/>
    </location>
</feature>
<evidence type="ECO:0000259" key="3">
    <source>
        <dbReference type="Pfam" id="PF25954"/>
    </source>
</evidence>